<evidence type="ECO:0000256" key="10">
    <source>
        <dbReference type="ARBA" id="ARBA00023237"/>
    </source>
</evidence>
<evidence type="ECO:0000256" key="6">
    <source>
        <dbReference type="ARBA" id="ARBA00023004"/>
    </source>
</evidence>
<keyword evidence="10 11" id="KW-0998">Cell outer membrane</keyword>
<evidence type="ECO:0000256" key="2">
    <source>
        <dbReference type="ARBA" id="ARBA00022448"/>
    </source>
</evidence>
<accession>A0A7W5ZTR0</accession>
<dbReference type="PANTHER" id="PTHR32552:SF81">
    <property type="entry name" value="TONB-DEPENDENT OUTER MEMBRANE RECEPTOR"/>
    <property type="match status" value="1"/>
</dbReference>
<dbReference type="Pfam" id="PF07715">
    <property type="entry name" value="Plug"/>
    <property type="match status" value="1"/>
</dbReference>
<feature type="domain" description="TonB-dependent receptor plug" evidence="14">
    <location>
        <begin position="74"/>
        <end position="177"/>
    </location>
</feature>
<dbReference type="PANTHER" id="PTHR32552">
    <property type="entry name" value="FERRICHROME IRON RECEPTOR-RELATED"/>
    <property type="match status" value="1"/>
</dbReference>
<evidence type="ECO:0000256" key="3">
    <source>
        <dbReference type="ARBA" id="ARBA00022452"/>
    </source>
</evidence>
<dbReference type="RefSeq" id="WP_221214462.1">
    <property type="nucleotide sequence ID" value="NZ_JACICY010000001.1"/>
</dbReference>
<evidence type="ECO:0000256" key="1">
    <source>
        <dbReference type="ARBA" id="ARBA00004571"/>
    </source>
</evidence>
<evidence type="ECO:0000256" key="4">
    <source>
        <dbReference type="ARBA" id="ARBA00022496"/>
    </source>
</evidence>
<comment type="subcellular location">
    <subcellularLocation>
        <location evidence="1 11">Cell outer membrane</location>
        <topology evidence="1 11">Multi-pass membrane protein</topology>
    </subcellularLocation>
</comment>
<reference evidence="15 16" key="1">
    <citation type="submission" date="2020-08" db="EMBL/GenBank/DDBJ databases">
        <title>Genomic Encyclopedia of Type Strains, Phase IV (KMG-IV): sequencing the most valuable type-strain genomes for metagenomic binning, comparative biology and taxonomic classification.</title>
        <authorList>
            <person name="Goeker M."/>
        </authorList>
    </citation>
    <scope>NUCLEOTIDE SEQUENCE [LARGE SCALE GENOMIC DNA]</scope>
    <source>
        <strain evidence="15 16">DSM 14552</strain>
    </source>
</reference>
<feature type="domain" description="TonB-dependent receptor-like beta-barrel" evidence="13">
    <location>
        <begin position="306"/>
        <end position="740"/>
    </location>
</feature>
<evidence type="ECO:0000256" key="9">
    <source>
        <dbReference type="ARBA" id="ARBA00023136"/>
    </source>
</evidence>
<organism evidence="15 16">
    <name type="scientific">Novosphingobium hassiacum</name>
    <dbReference type="NCBI Taxonomy" id="173676"/>
    <lineage>
        <taxon>Bacteria</taxon>
        <taxon>Pseudomonadati</taxon>
        <taxon>Pseudomonadota</taxon>
        <taxon>Alphaproteobacteria</taxon>
        <taxon>Sphingomonadales</taxon>
        <taxon>Sphingomonadaceae</taxon>
        <taxon>Novosphingobium</taxon>
    </lineage>
</organism>
<evidence type="ECO:0000256" key="12">
    <source>
        <dbReference type="RuleBase" id="RU003357"/>
    </source>
</evidence>
<keyword evidence="2 11" id="KW-0813">Transport</keyword>
<protein>
    <submittedName>
        <fullName evidence="15">Outer membrane receptor protein involved in Fe transport</fullName>
    </submittedName>
</protein>
<keyword evidence="8 12" id="KW-0798">TonB box</keyword>
<dbReference type="Proteomes" id="UP000562395">
    <property type="component" value="Unassembled WGS sequence"/>
</dbReference>
<keyword evidence="15" id="KW-0675">Receptor</keyword>
<dbReference type="InterPro" id="IPR012910">
    <property type="entry name" value="Plug_dom"/>
</dbReference>
<dbReference type="InterPro" id="IPR000531">
    <property type="entry name" value="Beta-barrel_TonB"/>
</dbReference>
<keyword evidence="6" id="KW-0408">Iron</keyword>
<sequence length="788" mass="85475">MMEHRYTSHTARWRRIAMWGANIGRTGMLCGTLALSTGTAFAQADQSSAQSDANAGIAEAEVIIVTARQKNETLTEVPAAITSYSSDFLAKQNITNFVDYATKVPNLSFQFGQGGTLLWSGDRETSIRGVVGIGTTAFYIDDTPIPSSVSPQVLNLDRIEVLKGPQGTLFGASSMGGNFRYITQKPSLTDNEGSVSLQGGHTKRGGFDYDGNVRTNVVLVPDQLSLSAAGGYMQDSGFITRRYPDVSGNLVTKNGDARSRNLSGTVALRAKFSDSLEATASVLGQSNRLHGFPGAYVRLPEYKVQSYTLDRDANVQEYSKDDWSLGALVLRYSGTGFNIVSSNSVFSRKITQVDDNTEGTNFFFESELGVSFDRVPFYNLIISRESRFAHETRLSFEKGALIEGLSGIVGVFHNRVKKNDFNPAVFVPELAEAGLEPSYLAEVRTNSIEKNTALFGELYYEPLSRLTFTLGLRKYWITQNRTGSVDTGALFGPEGSVNAPIANRESGLVPKAVVSYEIGDRGNIYASVSKGFRVGGTNGSLPSFCDTDLDNLGLTRAGAGRYRSDTLWSYEVGAKSRLASGQLNVSAAAFRMDWSNIQQIGTLPICGLTFTTNAGKARINGGEFEINGRPIADVPLTLQLGVGYLDATLVDPGFLPQAPNSPLGFVPKWTASLSGYYETPLSGSVDLFVAADYSYTSSTKVPSVADGTAVFFTRQPLNLVNANFGVKFGGAQLMVYAKNLLDKRLNYGDQPNSGFERRELLEDGSFERVLRGVVSRPRQIGVQYRMAI</sequence>
<proteinExistence type="inferred from homology"/>
<comment type="similarity">
    <text evidence="11 12">Belongs to the TonB-dependent receptor family.</text>
</comment>
<dbReference type="InterPro" id="IPR039426">
    <property type="entry name" value="TonB-dep_rcpt-like"/>
</dbReference>
<gene>
    <name evidence="15" type="ORF">GGQ88_000556</name>
</gene>
<keyword evidence="7" id="KW-0406">Ion transport</keyword>
<dbReference type="GO" id="GO:0009279">
    <property type="term" value="C:cell outer membrane"/>
    <property type="evidence" value="ECO:0007669"/>
    <property type="project" value="UniProtKB-SubCell"/>
</dbReference>
<evidence type="ECO:0000256" key="11">
    <source>
        <dbReference type="PROSITE-ProRule" id="PRU01360"/>
    </source>
</evidence>
<name>A0A7W5ZTR0_9SPHN</name>
<evidence type="ECO:0000313" key="16">
    <source>
        <dbReference type="Proteomes" id="UP000562395"/>
    </source>
</evidence>
<dbReference type="PROSITE" id="PS52016">
    <property type="entry name" value="TONB_DEPENDENT_REC_3"/>
    <property type="match status" value="1"/>
</dbReference>
<evidence type="ECO:0000259" key="13">
    <source>
        <dbReference type="Pfam" id="PF00593"/>
    </source>
</evidence>
<keyword evidence="5 11" id="KW-0812">Transmembrane</keyword>
<dbReference type="SUPFAM" id="SSF56935">
    <property type="entry name" value="Porins"/>
    <property type="match status" value="1"/>
</dbReference>
<dbReference type="GO" id="GO:0006826">
    <property type="term" value="P:iron ion transport"/>
    <property type="evidence" value="ECO:0007669"/>
    <property type="project" value="UniProtKB-KW"/>
</dbReference>
<evidence type="ECO:0000256" key="7">
    <source>
        <dbReference type="ARBA" id="ARBA00023065"/>
    </source>
</evidence>
<dbReference type="Pfam" id="PF00593">
    <property type="entry name" value="TonB_dep_Rec_b-barrel"/>
    <property type="match status" value="1"/>
</dbReference>
<keyword evidence="16" id="KW-1185">Reference proteome</keyword>
<evidence type="ECO:0000256" key="5">
    <source>
        <dbReference type="ARBA" id="ARBA00022692"/>
    </source>
</evidence>
<comment type="caution">
    <text evidence="15">The sequence shown here is derived from an EMBL/GenBank/DDBJ whole genome shotgun (WGS) entry which is preliminary data.</text>
</comment>
<evidence type="ECO:0000313" key="15">
    <source>
        <dbReference type="EMBL" id="MBB3859316.1"/>
    </source>
</evidence>
<evidence type="ECO:0000259" key="14">
    <source>
        <dbReference type="Pfam" id="PF07715"/>
    </source>
</evidence>
<keyword evidence="9 11" id="KW-0472">Membrane</keyword>
<keyword evidence="4" id="KW-0410">Iron transport</keyword>
<keyword evidence="3 11" id="KW-1134">Transmembrane beta strand</keyword>
<dbReference type="Gene3D" id="2.40.170.20">
    <property type="entry name" value="TonB-dependent receptor, beta-barrel domain"/>
    <property type="match status" value="1"/>
</dbReference>
<dbReference type="AlphaFoldDB" id="A0A7W5ZTR0"/>
<dbReference type="EMBL" id="JACICY010000001">
    <property type="protein sequence ID" value="MBB3859316.1"/>
    <property type="molecule type" value="Genomic_DNA"/>
</dbReference>
<evidence type="ECO:0000256" key="8">
    <source>
        <dbReference type="ARBA" id="ARBA00023077"/>
    </source>
</evidence>
<dbReference type="InterPro" id="IPR036942">
    <property type="entry name" value="Beta-barrel_TonB_sf"/>
</dbReference>